<evidence type="ECO:0000256" key="1">
    <source>
        <dbReference type="SAM" id="MobiDB-lite"/>
    </source>
</evidence>
<comment type="caution">
    <text evidence="3">The sequence shown here is derived from an EMBL/GenBank/DDBJ whole genome shotgun (WGS) entry which is preliminary data.</text>
</comment>
<dbReference type="EMBL" id="JAACNO010000047">
    <property type="protein sequence ID" value="KAF4150546.1"/>
    <property type="molecule type" value="Genomic_DNA"/>
</dbReference>
<protein>
    <submittedName>
        <fullName evidence="3">Uncharacterized protein</fullName>
    </submittedName>
</protein>
<reference evidence="3" key="1">
    <citation type="submission" date="2020-04" db="EMBL/GenBank/DDBJ databases">
        <title>Hybrid Assembly of Korean Phytophthora infestans isolates.</title>
        <authorList>
            <person name="Prokchorchik M."/>
            <person name="Lee Y."/>
            <person name="Seo J."/>
            <person name="Cho J.-H."/>
            <person name="Park Y.-E."/>
            <person name="Jang D.-C."/>
            <person name="Im J.-S."/>
            <person name="Choi J.-G."/>
            <person name="Park H.-J."/>
            <person name="Lee G.-B."/>
            <person name="Lee Y.-G."/>
            <person name="Hong S.-Y."/>
            <person name="Cho K."/>
            <person name="Sohn K.H."/>
        </authorList>
    </citation>
    <scope>NUCLEOTIDE SEQUENCE</scope>
    <source>
        <strain evidence="3">KR_1_A1</strain>
        <strain evidence="4">KR_2_A2</strain>
    </source>
</reference>
<name>A0A833TG30_PHYIN</name>
<dbReference type="EMBL" id="WSZM01000683">
    <property type="protein sequence ID" value="KAF4030433.1"/>
    <property type="molecule type" value="Genomic_DNA"/>
</dbReference>
<evidence type="ECO:0000313" key="4">
    <source>
        <dbReference type="EMBL" id="KAF4150546.1"/>
    </source>
</evidence>
<dbReference type="EMBL" id="WSZM01000100">
    <property type="protein sequence ID" value="KAF4042464.1"/>
    <property type="molecule type" value="Genomic_DNA"/>
</dbReference>
<organism evidence="3 5">
    <name type="scientific">Phytophthora infestans</name>
    <name type="common">Potato late blight agent</name>
    <name type="synonym">Botrytis infestans</name>
    <dbReference type="NCBI Taxonomy" id="4787"/>
    <lineage>
        <taxon>Eukaryota</taxon>
        <taxon>Sar</taxon>
        <taxon>Stramenopiles</taxon>
        <taxon>Oomycota</taxon>
        <taxon>Peronosporomycetes</taxon>
        <taxon>Peronosporales</taxon>
        <taxon>Peronosporaceae</taxon>
        <taxon>Phytophthora</taxon>
    </lineage>
</organism>
<dbReference type="Proteomes" id="UP000602510">
    <property type="component" value="Unassembled WGS sequence"/>
</dbReference>
<feature type="compositionally biased region" description="Acidic residues" evidence="1">
    <location>
        <begin position="1"/>
        <end position="11"/>
    </location>
</feature>
<sequence>MYWEQAVDELPDPQIPGRVTRGSVQTPSSGYIFEICAATKDGRPGLMIPHPNFACASKRLSGITNNAPAPNTLAMS</sequence>
<dbReference type="Proteomes" id="UP000704712">
    <property type="component" value="Unassembled WGS sequence"/>
</dbReference>
<evidence type="ECO:0000313" key="2">
    <source>
        <dbReference type="EMBL" id="KAF4030433.1"/>
    </source>
</evidence>
<dbReference type="AlphaFoldDB" id="A0A833TG30"/>
<keyword evidence="5" id="KW-1185">Reference proteome</keyword>
<accession>A0A833TG30</accession>
<gene>
    <name evidence="3" type="ORF">GN244_ATG05172</name>
    <name evidence="2" type="ORF">GN244_ATG17784</name>
    <name evidence="4" type="ORF">GN958_ATG00208</name>
</gene>
<evidence type="ECO:0000313" key="3">
    <source>
        <dbReference type="EMBL" id="KAF4042464.1"/>
    </source>
</evidence>
<feature type="region of interest" description="Disordered" evidence="1">
    <location>
        <begin position="1"/>
        <end position="23"/>
    </location>
</feature>
<proteinExistence type="predicted"/>
<evidence type="ECO:0000313" key="5">
    <source>
        <dbReference type="Proteomes" id="UP000602510"/>
    </source>
</evidence>